<dbReference type="RefSeq" id="WP_125591903.1">
    <property type="nucleotide sequence ID" value="NZ_JBHSSN010000002.1"/>
</dbReference>
<name>A0ABW1UUM7_9LACO</name>
<proteinExistence type="predicted"/>
<reference evidence="2" key="1">
    <citation type="journal article" date="2019" name="Int. J. Syst. Evol. Microbiol.">
        <title>The Global Catalogue of Microorganisms (GCM) 10K type strain sequencing project: providing services to taxonomists for standard genome sequencing and annotation.</title>
        <authorList>
            <consortium name="The Broad Institute Genomics Platform"/>
            <consortium name="The Broad Institute Genome Sequencing Center for Infectious Disease"/>
            <person name="Wu L."/>
            <person name="Ma J."/>
        </authorList>
    </citation>
    <scope>NUCLEOTIDE SEQUENCE [LARGE SCALE GENOMIC DNA]</scope>
    <source>
        <strain evidence="2">CCM 8895</strain>
    </source>
</reference>
<organism evidence="1 2">
    <name type="scientific">Companilactobacillus baiquanensis</name>
    <dbReference type="NCBI Taxonomy" id="2486005"/>
    <lineage>
        <taxon>Bacteria</taxon>
        <taxon>Bacillati</taxon>
        <taxon>Bacillota</taxon>
        <taxon>Bacilli</taxon>
        <taxon>Lactobacillales</taxon>
        <taxon>Lactobacillaceae</taxon>
        <taxon>Companilactobacillus</taxon>
    </lineage>
</organism>
<protein>
    <submittedName>
        <fullName evidence="1">Uncharacterized protein</fullName>
    </submittedName>
</protein>
<evidence type="ECO:0000313" key="2">
    <source>
        <dbReference type="Proteomes" id="UP001596186"/>
    </source>
</evidence>
<dbReference type="Proteomes" id="UP001596186">
    <property type="component" value="Unassembled WGS sequence"/>
</dbReference>
<evidence type="ECO:0000313" key="1">
    <source>
        <dbReference type="EMBL" id="MFC6322437.1"/>
    </source>
</evidence>
<keyword evidence="2" id="KW-1185">Reference proteome</keyword>
<gene>
    <name evidence="1" type="ORF">ACFP1F_01475</name>
</gene>
<comment type="caution">
    <text evidence="1">The sequence shown here is derived from an EMBL/GenBank/DDBJ whole genome shotgun (WGS) entry which is preliminary data.</text>
</comment>
<dbReference type="EMBL" id="JBHSSN010000002">
    <property type="protein sequence ID" value="MFC6322437.1"/>
    <property type="molecule type" value="Genomic_DNA"/>
</dbReference>
<sequence>MGKTMERSQVLETNVFVERFLTYREVFVEYFKTMSLIERGEALTHENYSRLTHNYVINVKRFSQLCNSYITKYHLEGSKVDQTLNNYFIELINGLECMDEKHNVLNKELSNKAQDKIKKCEFNFMETIRGYIN</sequence>
<accession>A0ABW1UUM7</accession>